<reference evidence="2" key="1">
    <citation type="submission" date="2006-12" db="EMBL/GenBank/DDBJ databases">
        <title>Complete sequence of Halorhodospira halophila SL1.</title>
        <authorList>
            <consortium name="US DOE Joint Genome Institute"/>
            <person name="Copeland A."/>
            <person name="Lucas S."/>
            <person name="Lapidus A."/>
            <person name="Barry K."/>
            <person name="Detter J.C."/>
            <person name="Glavina del Rio T."/>
            <person name="Hammon N."/>
            <person name="Israni S."/>
            <person name="Dalin E."/>
            <person name="Tice H."/>
            <person name="Pitluck S."/>
            <person name="Saunders E."/>
            <person name="Brettin T."/>
            <person name="Bruce D."/>
            <person name="Han C."/>
            <person name="Tapia R."/>
            <person name="Schmutz J."/>
            <person name="Larimer F."/>
            <person name="Land M."/>
            <person name="Hauser L."/>
            <person name="Kyrpides N."/>
            <person name="Mikhailova N."/>
            <person name="Hoff W."/>
            <person name="Richardson P."/>
        </authorList>
    </citation>
    <scope>NUCLEOTIDE SEQUENCE [LARGE SCALE GENOMIC DNA]</scope>
    <source>
        <strain evidence="2">DSM 244 / SL1</strain>
    </source>
</reference>
<dbReference type="Pfam" id="PF02643">
    <property type="entry name" value="DUF192"/>
    <property type="match status" value="1"/>
</dbReference>
<organism evidence="1 2">
    <name type="scientific">Halorhodospira halophila (strain DSM 244 / SL1)</name>
    <name type="common">Ectothiorhodospira halophila (strain DSM 244 / SL1)</name>
    <dbReference type="NCBI Taxonomy" id="349124"/>
    <lineage>
        <taxon>Bacteria</taxon>
        <taxon>Pseudomonadati</taxon>
        <taxon>Pseudomonadota</taxon>
        <taxon>Gammaproteobacteria</taxon>
        <taxon>Chromatiales</taxon>
        <taxon>Ectothiorhodospiraceae</taxon>
        <taxon>Halorhodospira</taxon>
    </lineage>
</organism>
<dbReference type="InterPro" id="IPR038695">
    <property type="entry name" value="Saro_0823-like_sf"/>
</dbReference>
<dbReference type="Proteomes" id="UP000000647">
    <property type="component" value="Chromosome"/>
</dbReference>
<dbReference type="Gene3D" id="2.60.120.1140">
    <property type="entry name" value="Protein of unknown function DUF192"/>
    <property type="match status" value="1"/>
</dbReference>
<dbReference type="EMBL" id="CP000544">
    <property type="protein sequence ID" value="ABM61421.1"/>
    <property type="molecule type" value="Genomic_DNA"/>
</dbReference>
<dbReference type="STRING" id="349124.Hhal_0637"/>
<dbReference type="PANTHER" id="PTHR37953:SF1">
    <property type="entry name" value="UPF0127 PROTEIN MJ1496"/>
    <property type="match status" value="1"/>
</dbReference>
<proteinExistence type="predicted"/>
<sequence>MRYLKILALTVLVPLGCSKGVEGFPQVSVLIDGDPVEVRLAATPETRARGFQHASPGQIRSERILFTWPEESEPVFHMDNLAAPLKIAWIADGEVIALERMTPGRGQYRPPEPVDAALELAPEEAEQLGIESGSMVRVRRVGCVPQDCRYRCPVALCANLLPSLQQGSKGVGTLYIDRRGTRLEVANKALFSRWEVHAGLHRRWQRRAAQALAAECVYLGTPAIAENGDVHGA</sequence>
<accession>A1WUQ9</accession>
<dbReference type="InterPro" id="IPR003795">
    <property type="entry name" value="DUF192"/>
</dbReference>
<dbReference type="KEGG" id="hha:Hhal_0637"/>
<protein>
    <recommendedName>
        <fullName evidence="3">DUF192 domain-containing protein</fullName>
    </recommendedName>
</protein>
<keyword evidence="2" id="KW-1185">Reference proteome</keyword>
<dbReference type="PANTHER" id="PTHR37953">
    <property type="entry name" value="UPF0127 PROTEIN MJ1496"/>
    <property type="match status" value="1"/>
</dbReference>
<reference evidence="1 2" key="2">
    <citation type="journal article" date="2013" name="Stand. Genomic Sci.">
        <title>Complete genome sequence of Halorhodospira halophila SL1.</title>
        <authorList>
            <person name="Challacombe J.F."/>
            <person name="Majid S."/>
            <person name="Deole R."/>
            <person name="Brettin T.S."/>
            <person name="Bruce D."/>
            <person name="Delano S.F."/>
            <person name="Detter J.C."/>
            <person name="Gleasner C.D."/>
            <person name="Han C.S."/>
            <person name="Misra M."/>
            <person name="Reitenga K.G."/>
            <person name="Mikhailova N."/>
            <person name="Woyke T."/>
            <person name="Pitluck S."/>
            <person name="Nolan M."/>
            <person name="Land M.L."/>
            <person name="Saunders E."/>
            <person name="Tapia R."/>
            <person name="Lapidus A."/>
            <person name="Ivanova N."/>
            <person name="Hoff W.D."/>
        </authorList>
    </citation>
    <scope>NUCLEOTIDE SEQUENCE [LARGE SCALE GENOMIC DNA]</scope>
    <source>
        <strain evidence="2">DSM 244 / SL1</strain>
    </source>
</reference>
<gene>
    <name evidence="1" type="ordered locus">Hhal_0637</name>
</gene>
<dbReference type="AlphaFoldDB" id="A1WUQ9"/>
<evidence type="ECO:0000313" key="2">
    <source>
        <dbReference type="Proteomes" id="UP000000647"/>
    </source>
</evidence>
<dbReference type="RefSeq" id="WP_011813444.1">
    <property type="nucleotide sequence ID" value="NC_008789.1"/>
</dbReference>
<dbReference type="HOGENOM" id="CLU_1188628_0_0_6"/>
<name>A1WUQ9_HALHL</name>
<dbReference type="eggNOG" id="COG1430">
    <property type="taxonomic scope" value="Bacteria"/>
</dbReference>
<evidence type="ECO:0000313" key="1">
    <source>
        <dbReference type="EMBL" id="ABM61421.1"/>
    </source>
</evidence>
<dbReference type="OrthoDB" id="5796728at2"/>
<evidence type="ECO:0008006" key="3">
    <source>
        <dbReference type="Google" id="ProtNLM"/>
    </source>
</evidence>